<protein>
    <submittedName>
        <fullName evidence="1">Uncharacterized protein</fullName>
    </submittedName>
</protein>
<evidence type="ECO:0000313" key="2">
    <source>
        <dbReference type="Proteomes" id="UP000535182"/>
    </source>
</evidence>
<dbReference type="AlphaFoldDB" id="A0A9X0U6F2"/>
<accession>A0A9X0U6F2</accession>
<keyword evidence="2" id="KW-1185">Reference proteome</keyword>
<dbReference type="EMBL" id="JACHEB010000015">
    <property type="protein sequence ID" value="MBB5331403.1"/>
    <property type="molecule type" value="Genomic_DNA"/>
</dbReference>
<organism evidence="1 2">
    <name type="scientific">Tunturiibacter gelidiferens</name>
    <dbReference type="NCBI Taxonomy" id="3069689"/>
    <lineage>
        <taxon>Bacteria</taxon>
        <taxon>Pseudomonadati</taxon>
        <taxon>Acidobacteriota</taxon>
        <taxon>Terriglobia</taxon>
        <taxon>Terriglobales</taxon>
        <taxon>Acidobacteriaceae</taxon>
        <taxon>Tunturiibacter</taxon>
    </lineage>
</organism>
<name>A0A9X0U6F2_9BACT</name>
<reference evidence="1 2" key="1">
    <citation type="submission" date="2020-08" db="EMBL/GenBank/DDBJ databases">
        <title>Genomic Encyclopedia of Type Strains, Phase IV (KMG-V): Genome sequencing to study the core and pangenomes of soil and plant-associated prokaryotes.</title>
        <authorList>
            <person name="Whitman W."/>
        </authorList>
    </citation>
    <scope>NUCLEOTIDE SEQUENCE [LARGE SCALE GENOMIC DNA]</scope>
    <source>
        <strain evidence="1 2">X5P2</strain>
    </source>
</reference>
<dbReference type="RefSeq" id="WP_183981255.1">
    <property type="nucleotide sequence ID" value="NZ_JACHEB010000015.1"/>
</dbReference>
<sequence length="83" mass="9149">MSNLLQLESDIAAAVASQVQVKVMAKERTRYTHLVKPEAQAACLRGLEDWNLRNGSSMVDAISEFNQAIATDHSYALPFSARL</sequence>
<comment type="caution">
    <text evidence="1">The sequence shown here is derived from an EMBL/GenBank/DDBJ whole genome shotgun (WGS) entry which is preliminary data.</text>
</comment>
<gene>
    <name evidence="1" type="ORF">HDF14_005050</name>
</gene>
<evidence type="ECO:0000313" key="1">
    <source>
        <dbReference type="EMBL" id="MBB5331403.1"/>
    </source>
</evidence>
<dbReference type="Proteomes" id="UP000535182">
    <property type="component" value="Unassembled WGS sequence"/>
</dbReference>
<proteinExistence type="predicted"/>